<feature type="region of interest" description="Disordered" evidence="1">
    <location>
        <begin position="1"/>
        <end position="31"/>
    </location>
</feature>
<accession>A0A165FLW1</accession>
<proteinExistence type="predicted"/>
<dbReference type="InParanoid" id="A0A165FLW1"/>
<keyword evidence="3" id="KW-1185">Reference proteome</keyword>
<evidence type="ECO:0000256" key="1">
    <source>
        <dbReference type="SAM" id="MobiDB-lite"/>
    </source>
</evidence>
<gene>
    <name evidence="2" type="ORF">CALCODRAFT_297268</name>
</gene>
<evidence type="ECO:0000313" key="2">
    <source>
        <dbReference type="EMBL" id="KZT56930.1"/>
    </source>
</evidence>
<name>A0A165FLW1_9BASI</name>
<dbReference type="AlphaFoldDB" id="A0A165FLW1"/>
<dbReference type="Proteomes" id="UP000076842">
    <property type="component" value="Unassembled WGS sequence"/>
</dbReference>
<protein>
    <submittedName>
        <fullName evidence="2">Uncharacterized protein</fullName>
    </submittedName>
</protein>
<evidence type="ECO:0000313" key="3">
    <source>
        <dbReference type="Proteomes" id="UP000076842"/>
    </source>
</evidence>
<organism evidence="2 3">
    <name type="scientific">Calocera cornea HHB12733</name>
    <dbReference type="NCBI Taxonomy" id="1353952"/>
    <lineage>
        <taxon>Eukaryota</taxon>
        <taxon>Fungi</taxon>
        <taxon>Dikarya</taxon>
        <taxon>Basidiomycota</taxon>
        <taxon>Agaricomycotina</taxon>
        <taxon>Dacrymycetes</taxon>
        <taxon>Dacrymycetales</taxon>
        <taxon>Dacrymycetaceae</taxon>
        <taxon>Calocera</taxon>
    </lineage>
</organism>
<dbReference type="EMBL" id="KV423970">
    <property type="protein sequence ID" value="KZT56930.1"/>
    <property type="molecule type" value="Genomic_DNA"/>
</dbReference>
<reference evidence="2 3" key="1">
    <citation type="journal article" date="2016" name="Mol. Biol. Evol.">
        <title>Comparative Genomics of Early-Diverging Mushroom-Forming Fungi Provides Insights into the Origins of Lignocellulose Decay Capabilities.</title>
        <authorList>
            <person name="Nagy L.G."/>
            <person name="Riley R."/>
            <person name="Tritt A."/>
            <person name="Adam C."/>
            <person name="Daum C."/>
            <person name="Floudas D."/>
            <person name="Sun H."/>
            <person name="Yadav J.S."/>
            <person name="Pangilinan J."/>
            <person name="Larsson K.H."/>
            <person name="Matsuura K."/>
            <person name="Barry K."/>
            <person name="Labutti K."/>
            <person name="Kuo R."/>
            <person name="Ohm R.A."/>
            <person name="Bhattacharya S.S."/>
            <person name="Shirouzu T."/>
            <person name="Yoshinaga Y."/>
            <person name="Martin F.M."/>
            <person name="Grigoriev I.V."/>
            <person name="Hibbett D.S."/>
        </authorList>
    </citation>
    <scope>NUCLEOTIDE SEQUENCE [LARGE SCALE GENOMIC DNA]</scope>
    <source>
        <strain evidence="2 3">HHB12733</strain>
    </source>
</reference>
<sequence length="153" mass="16799">MKPCGELQAARDRTRHATSPGGDQRGSQGPTTLLVINHLPTTRREQCRTKQSKAVWSERTCYVRYVGKAHERGGAGSAAHRRMLRRSAFADAPGRVPRSPTTSSENCAWITNHLLDCDTAWHLSLLTIHFSGHFNAGYDSPSRRSLRSGCGAG</sequence>